<reference evidence="1" key="1">
    <citation type="submission" date="2021-01" db="EMBL/GenBank/DDBJ databases">
        <title>Genome public.</title>
        <authorList>
            <person name="Liu C."/>
            <person name="Sun Q."/>
        </authorList>
    </citation>
    <scope>NUCLEOTIDE SEQUENCE</scope>
    <source>
        <strain evidence="1">YIM B02565</strain>
    </source>
</reference>
<keyword evidence="2" id="KW-1185">Reference proteome</keyword>
<gene>
    <name evidence="1" type="ORF">JK634_03010</name>
</gene>
<accession>A0A937K2L2</accession>
<name>A0A937K2L2_9CLOT</name>
<dbReference type="EMBL" id="JAESWA010000015">
    <property type="protein sequence ID" value="MBL4930762.1"/>
    <property type="molecule type" value="Genomic_DNA"/>
</dbReference>
<sequence>MKIYRKIVLIIACGCMLIINLNGCGKINEEANKVYYNNDKIVSDEDTYYMSNSIKKSRNNNYSFKASNFSGSNTIARITFSSPKEYVMNFSVKIQEGELKLVVVDNEKNITFTSENPSGNVSCKIDGANGPYRVKLVGKNAKFQITSTFQDMENVKLDILE</sequence>
<dbReference type="AlphaFoldDB" id="A0A937K2L2"/>
<protein>
    <submittedName>
        <fullName evidence="1">Uncharacterized protein</fullName>
    </submittedName>
</protein>
<evidence type="ECO:0000313" key="2">
    <source>
        <dbReference type="Proteomes" id="UP000623681"/>
    </source>
</evidence>
<dbReference type="Proteomes" id="UP000623681">
    <property type="component" value="Unassembled WGS sequence"/>
</dbReference>
<dbReference type="RefSeq" id="WP_202766143.1">
    <property type="nucleotide sequence ID" value="NZ_JAESWA010000015.1"/>
</dbReference>
<proteinExistence type="predicted"/>
<comment type="caution">
    <text evidence="1">The sequence shown here is derived from an EMBL/GenBank/DDBJ whole genome shotgun (WGS) entry which is preliminary data.</text>
</comment>
<evidence type="ECO:0000313" key="1">
    <source>
        <dbReference type="EMBL" id="MBL4930762.1"/>
    </source>
</evidence>
<organism evidence="1 2">
    <name type="scientific">Clostridium paridis</name>
    <dbReference type="NCBI Taxonomy" id="2803863"/>
    <lineage>
        <taxon>Bacteria</taxon>
        <taxon>Bacillati</taxon>
        <taxon>Bacillota</taxon>
        <taxon>Clostridia</taxon>
        <taxon>Eubacteriales</taxon>
        <taxon>Clostridiaceae</taxon>
        <taxon>Clostridium</taxon>
    </lineage>
</organism>